<dbReference type="GO" id="GO:0004180">
    <property type="term" value="F:carboxypeptidase activity"/>
    <property type="evidence" value="ECO:0007669"/>
    <property type="project" value="UniProtKB-ARBA"/>
</dbReference>
<dbReference type="PANTHER" id="PTHR41533:SF2">
    <property type="entry name" value="BLR7131 PROTEIN"/>
    <property type="match status" value="1"/>
</dbReference>
<dbReference type="Pfam" id="PF01471">
    <property type="entry name" value="PG_binding_1"/>
    <property type="match status" value="1"/>
</dbReference>
<dbReference type="RefSeq" id="WP_282213459.1">
    <property type="nucleotide sequence ID" value="NZ_OX458332.1"/>
</dbReference>
<sequence length="564" mass="62357">MTMKNGRERNMGGFPRGRLVALVAAFLIGADAAGTTPDAAAHIDGLLASGVHPRLRWERFTDFQEPLRALYLAQGSRPLWLDGGRPVKQASAALECLRMADDQGLNSSDYDADLLGGWIEKLNDDRAASAEEVAQFEVAMSLALMRYGSNLARGRVHPRAAGFALDVASKRLDLPALVQHLARDPRPCEAIAGLESKLPLYRNLKAALPRYRGLAENNDVSALALPPKLSPGDRHGEVPALRKRLAALGFLSQESSSKEPEVYAGDLVEAVARFQERHGLAPDGVIGKGTLAALNVPPAARLRQIRLGLERLRWLPERFEGPFILVNIPSFRLYGYGQDPERPEVSMNVVVGRSSGGHNTPVFHSDMTYVVFRPYWNLPRAITVKEMLPGILRDPGYLARHNLELVPSFGNGSQVYEPSLESLEMLSAGSLKLRQRPGPKNALGLVKFAFPNNDNIYLHGTPSVNLFQRARRDFSHGCIRVQDPVGLAEFILKRQGETWTQERIEEAMNGAQSRTVTLKQPLPVYIYYSTVLAEPDGTVRFFEDIYGLDRVLEQLLEKGFPYPS</sequence>
<evidence type="ECO:0000313" key="10">
    <source>
        <dbReference type="Proteomes" id="UP001158598"/>
    </source>
</evidence>
<dbReference type="Pfam" id="PF20142">
    <property type="entry name" value="Scaffold"/>
    <property type="match status" value="1"/>
</dbReference>
<dbReference type="EMBL" id="OX458332">
    <property type="protein sequence ID" value="CAI8731974.1"/>
    <property type="molecule type" value="Genomic_DNA"/>
</dbReference>
<dbReference type="SUPFAM" id="SSF47090">
    <property type="entry name" value="PGBD-like"/>
    <property type="match status" value="1"/>
</dbReference>
<dbReference type="SUPFAM" id="SSF141523">
    <property type="entry name" value="L,D-transpeptidase catalytic domain-like"/>
    <property type="match status" value="1"/>
</dbReference>
<dbReference type="Pfam" id="PF03734">
    <property type="entry name" value="YkuD"/>
    <property type="match status" value="1"/>
</dbReference>
<comment type="similarity">
    <text evidence="2">Belongs to the YkuD family.</text>
</comment>
<keyword evidence="5 7" id="KW-0573">Peptidoglycan synthesis</keyword>
<organism evidence="9 10">
    <name type="scientific">Methylococcus capsulatus</name>
    <dbReference type="NCBI Taxonomy" id="414"/>
    <lineage>
        <taxon>Bacteria</taxon>
        <taxon>Pseudomonadati</taxon>
        <taxon>Pseudomonadota</taxon>
        <taxon>Gammaproteobacteria</taxon>
        <taxon>Methylococcales</taxon>
        <taxon>Methylococcaceae</taxon>
        <taxon>Methylococcus</taxon>
    </lineage>
</organism>
<dbReference type="InterPro" id="IPR052905">
    <property type="entry name" value="LD-transpeptidase_YkuD-like"/>
</dbReference>
<dbReference type="InterPro" id="IPR045380">
    <property type="entry name" value="LD_TPept_scaffold_dom"/>
</dbReference>
<feature type="active site" description="Proton donor/acceptor" evidence="7">
    <location>
        <position position="459"/>
    </location>
</feature>
<evidence type="ECO:0000313" key="9">
    <source>
        <dbReference type="EMBL" id="CAI8731974.1"/>
    </source>
</evidence>
<dbReference type="GO" id="GO:0071555">
    <property type="term" value="P:cell wall organization"/>
    <property type="evidence" value="ECO:0007669"/>
    <property type="project" value="UniProtKB-UniRule"/>
</dbReference>
<name>A0AA35V1B2_METCP</name>
<evidence type="ECO:0000259" key="8">
    <source>
        <dbReference type="PROSITE" id="PS52029"/>
    </source>
</evidence>
<evidence type="ECO:0000256" key="6">
    <source>
        <dbReference type="ARBA" id="ARBA00023316"/>
    </source>
</evidence>
<evidence type="ECO:0000256" key="7">
    <source>
        <dbReference type="PROSITE-ProRule" id="PRU01373"/>
    </source>
</evidence>
<dbReference type="CDD" id="cd16913">
    <property type="entry name" value="YkuD_like"/>
    <property type="match status" value="1"/>
</dbReference>
<dbReference type="Gene3D" id="2.40.440.10">
    <property type="entry name" value="L,D-transpeptidase catalytic domain-like"/>
    <property type="match status" value="1"/>
</dbReference>
<dbReference type="InterPro" id="IPR036365">
    <property type="entry name" value="PGBD-like_sf"/>
</dbReference>
<dbReference type="AlphaFoldDB" id="A0AA35V1B2"/>
<keyword evidence="4 7" id="KW-0133">Cell shape</keyword>
<feature type="domain" description="L,D-TPase catalytic" evidence="8">
    <location>
        <begin position="322"/>
        <end position="502"/>
    </location>
</feature>
<dbReference type="PANTHER" id="PTHR41533">
    <property type="entry name" value="L,D-TRANSPEPTIDASE HI_1667-RELATED"/>
    <property type="match status" value="1"/>
</dbReference>
<proteinExistence type="inferred from homology"/>
<evidence type="ECO:0000256" key="3">
    <source>
        <dbReference type="ARBA" id="ARBA00022679"/>
    </source>
</evidence>
<dbReference type="GO" id="GO:0008360">
    <property type="term" value="P:regulation of cell shape"/>
    <property type="evidence" value="ECO:0007669"/>
    <property type="project" value="UniProtKB-UniRule"/>
</dbReference>
<evidence type="ECO:0000256" key="1">
    <source>
        <dbReference type="ARBA" id="ARBA00004752"/>
    </source>
</evidence>
<dbReference type="Gene3D" id="1.10.101.10">
    <property type="entry name" value="PGBD-like superfamily/PGBD"/>
    <property type="match status" value="1"/>
</dbReference>
<dbReference type="InterPro" id="IPR036366">
    <property type="entry name" value="PGBDSf"/>
</dbReference>
<dbReference type="PROSITE" id="PS52029">
    <property type="entry name" value="LD_TPASE"/>
    <property type="match status" value="1"/>
</dbReference>
<protein>
    <submittedName>
        <fullName evidence="9">L,D-transpeptidase YcbB</fullName>
    </submittedName>
</protein>
<dbReference type="GO" id="GO:0009252">
    <property type="term" value="P:peptidoglycan biosynthetic process"/>
    <property type="evidence" value="ECO:0007669"/>
    <property type="project" value="UniProtKB-KW"/>
</dbReference>
<evidence type="ECO:0000256" key="5">
    <source>
        <dbReference type="ARBA" id="ARBA00022984"/>
    </source>
</evidence>
<comment type="pathway">
    <text evidence="1 7">Cell wall biogenesis; peptidoglycan biosynthesis.</text>
</comment>
<evidence type="ECO:0000256" key="2">
    <source>
        <dbReference type="ARBA" id="ARBA00005992"/>
    </source>
</evidence>
<keyword evidence="3" id="KW-0808">Transferase</keyword>
<dbReference type="Proteomes" id="UP001158598">
    <property type="component" value="Chromosome"/>
</dbReference>
<gene>
    <name evidence="9" type="ORF">MCNOR_0297</name>
</gene>
<reference evidence="9" key="1">
    <citation type="submission" date="2023-03" db="EMBL/GenBank/DDBJ databases">
        <authorList>
            <person name="Pearce D."/>
        </authorList>
    </citation>
    <scope>NUCLEOTIDE SEQUENCE</scope>
    <source>
        <strain evidence="9">Mc</strain>
    </source>
</reference>
<dbReference type="InterPro" id="IPR005490">
    <property type="entry name" value="LD_TPept_cat_dom"/>
</dbReference>
<accession>A0AA35V1B2</accession>
<evidence type="ECO:0000256" key="4">
    <source>
        <dbReference type="ARBA" id="ARBA00022960"/>
    </source>
</evidence>
<keyword evidence="6 7" id="KW-0961">Cell wall biogenesis/degradation</keyword>
<feature type="active site" description="Nucleophile" evidence="7">
    <location>
        <position position="478"/>
    </location>
</feature>
<dbReference type="InterPro" id="IPR038063">
    <property type="entry name" value="Transpep_catalytic_dom"/>
</dbReference>
<dbReference type="InterPro" id="IPR002477">
    <property type="entry name" value="Peptidoglycan-bd-like"/>
</dbReference>
<dbReference type="GO" id="GO:0016740">
    <property type="term" value="F:transferase activity"/>
    <property type="evidence" value="ECO:0007669"/>
    <property type="project" value="UniProtKB-KW"/>
</dbReference>